<evidence type="ECO:0000256" key="1">
    <source>
        <dbReference type="ARBA" id="ARBA00022491"/>
    </source>
</evidence>
<dbReference type="Pfam" id="PF13377">
    <property type="entry name" value="Peripla_BP_3"/>
    <property type="match status" value="1"/>
</dbReference>
<protein>
    <submittedName>
        <fullName evidence="6">LacI family DNA-binding transcriptional regulator</fullName>
    </submittedName>
</protein>
<dbReference type="InterPro" id="IPR046335">
    <property type="entry name" value="LacI/GalR-like_sensor"/>
</dbReference>
<evidence type="ECO:0000313" key="7">
    <source>
        <dbReference type="Proteomes" id="UP001348641"/>
    </source>
</evidence>
<dbReference type="Pfam" id="PF00356">
    <property type="entry name" value="LacI"/>
    <property type="match status" value="1"/>
</dbReference>
<dbReference type="GO" id="GO:0003677">
    <property type="term" value="F:DNA binding"/>
    <property type="evidence" value="ECO:0007669"/>
    <property type="project" value="UniProtKB-KW"/>
</dbReference>
<dbReference type="Gene3D" id="1.10.260.40">
    <property type="entry name" value="lambda repressor-like DNA-binding domains"/>
    <property type="match status" value="1"/>
</dbReference>
<evidence type="ECO:0000256" key="3">
    <source>
        <dbReference type="ARBA" id="ARBA00023125"/>
    </source>
</evidence>
<evidence type="ECO:0000313" key="6">
    <source>
        <dbReference type="EMBL" id="MEE2055573.1"/>
    </source>
</evidence>
<keyword evidence="4" id="KW-0804">Transcription</keyword>
<keyword evidence="1" id="KW-0678">Repressor</keyword>
<reference evidence="6 7" key="1">
    <citation type="submission" date="2023-07" db="EMBL/GenBank/DDBJ databases">
        <authorList>
            <person name="Girao M."/>
            <person name="Carvalho M.F."/>
        </authorList>
    </citation>
    <scope>NUCLEOTIDE SEQUENCE [LARGE SCALE GENOMIC DNA]</scope>
    <source>
        <strain evidence="6 7">66/93</strain>
    </source>
</reference>
<dbReference type="EMBL" id="JAUUCC010000195">
    <property type="protein sequence ID" value="MEE2055573.1"/>
    <property type="molecule type" value="Genomic_DNA"/>
</dbReference>
<gene>
    <name evidence="6" type="ORF">Q8A49_34255</name>
</gene>
<dbReference type="SUPFAM" id="SSF47413">
    <property type="entry name" value="lambda repressor-like DNA-binding domains"/>
    <property type="match status" value="1"/>
</dbReference>
<evidence type="ECO:0000259" key="5">
    <source>
        <dbReference type="PROSITE" id="PS50932"/>
    </source>
</evidence>
<organism evidence="6 7">
    <name type="scientific">Nocardiopsis tropica</name>
    <dbReference type="NCBI Taxonomy" id="109330"/>
    <lineage>
        <taxon>Bacteria</taxon>
        <taxon>Bacillati</taxon>
        <taxon>Actinomycetota</taxon>
        <taxon>Actinomycetes</taxon>
        <taxon>Streptosporangiales</taxon>
        <taxon>Nocardiopsidaceae</taxon>
        <taxon>Nocardiopsis</taxon>
    </lineage>
</organism>
<sequence length="339" mass="35592">MSTSGTPRRPTIMEVARLAGVSHQTVSRYLRSEGGLKESTRERVGAAVRELGYRPNLIARSMRTRRTGRLAVLLPGLGSFSPDRMLVGAIAAARAAGFAVEVQSVDGGSGARAERVLELADSGQVEGILSLAPVVREGDRMPAGGVPVVVCAGYDDQMRGIGELADGSVVADLVAGLAAVGHRRFLHVSGSLRFASARGRKETFLRTVESLGLESHGVVDGDWSAESGRDAVRSLAEGSGVTAVIAANDVVAAGVVRGALERGWGVPDDLSVTGWDNNPVGAYLSPALTTVDVDRERLGRDAMERLVASVRGTEPELSDGPLNRIVWRESTGPAPSRPR</sequence>
<dbReference type="Gene3D" id="3.40.50.2300">
    <property type="match status" value="2"/>
</dbReference>
<keyword evidence="3 6" id="KW-0238">DNA-binding</keyword>
<dbReference type="InterPro" id="IPR010982">
    <property type="entry name" value="Lambda_DNA-bd_dom_sf"/>
</dbReference>
<dbReference type="PROSITE" id="PS00356">
    <property type="entry name" value="HTH_LACI_1"/>
    <property type="match status" value="1"/>
</dbReference>
<dbReference type="RefSeq" id="WP_330162319.1">
    <property type="nucleotide sequence ID" value="NZ_BAAAJA010000009.1"/>
</dbReference>
<name>A0ABU7L213_9ACTN</name>
<feature type="domain" description="HTH lacI-type" evidence="5">
    <location>
        <begin position="10"/>
        <end position="64"/>
    </location>
</feature>
<dbReference type="PROSITE" id="PS50932">
    <property type="entry name" value="HTH_LACI_2"/>
    <property type="match status" value="1"/>
</dbReference>
<dbReference type="InterPro" id="IPR000843">
    <property type="entry name" value="HTH_LacI"/>
</dbReference>
<keyword evidence="2" id="KW-0805">Transcription regulation</keyword>
<proteinExistence type="predicted"/>
<evidence type="ECO:0000256" key="4">
    <source>
        <dbReference type="ARBA" id="ARBA00023163"/>
    </source>
</evidence>
<dbReference type="SUPFAM" id="SSF53822">
    <property type="entry name" value="Periplasmic binding protein-like I"/>
    <property type="match status" value="1"/>
</dbReference>
<dbReference type="CDD" id="cd01392">
    <property type="entry name" value="HTH_LacI"/>
    <property type="match status" value="1"/>
</dbReference>
<dbReference type="SMART" id="SM00354">
    <property type="entry name" value="HTH_LACI"/>
    <property type="match status" value="1"/>
</dbReference>
<accession>A0ABU7L213</accession>
<dbReference type="PANTHER" id="PTHR30146:SF148">
    <property type="entry name" value="HTH-TYPE TRANSCRIPTIONAL REPRESSOR PURR-RELATED"/>
    <property type="match status" value="1"/>
</dbReference>
<comment type="caution">
    <text evidence="6">The sequence shown here is derived from an EMBL/GenBank/DDBJ whole genome shotgun (WGS) entry which is preliminary data.</text>
</comment>
<evidence type="ECO:0000256" key="2">
    <source>
        <dbReference type="ARBA" id="ARBA00023015"/>
    </source>
</evidence>
<dbReference type="Proteomes" id="UP001348641">
    <property type="component" value="Unassembled WGS sequence"/>
</dbReference>
<dbReference type="PANTHER" id="PTHR30146">
    <property type="entry name" value="LACI-RELATED TRANSCRIPTIONAL REPRESSOR"/>
    <property type="match status" value="1"/>
</dbReference>
<dbReference type="InterPro" id="IPR028082">
    <property type="entry name" value="Peripla_BP_I"/>
</dbReference>